<dbReference type="Proteomes" id="UP000799750">
    <property type="component" value="Unassembled WGS sequence"/>
</dbReference>
<name>A0A6A6QNA0_9PEZI</name>
<dbReference type="EMBL" id="MU004192">
    <property type="protein sequence ID" value="KAF2493604.1"/>
    <property type="molecule type" value="Genomic_DNA"/>
</dbReference>
<feature type="region of interest" description="Disordered" evidence="1">
    <location>
        <begin position="128"/>
        <end position="164"/>
    </location>
</feature>
<keyword evidence="3" id="KW-1185">Reference proteome</keyword>
<protein>
    <submittedName>
        <fullName evidence="2">Uncharacterized protein</fullName>
    </submittedName>
</protein>
<dbReference type="OrthoDB" id="10601396at2759"/>
<feature type="compositionally biased region" description="Acidic residues" evidence="1">
    <location>
        <begin position="128"/>
        <end position="157"/>
    </location>
</feature>
<reference evidence="2" key="1">
    <citation type="journal article" date="2020" name="Stud. Mycol.">
        <title>101 Dothideomycetes genomes: a test case for predicting lifestyles and emergence of pathogens.</title>
        <authorList>
            <person name="Haridas S."/>
            <person name="Albert R."/>
            <person name="Binder M."/>
            <person name="Bloem J."/>
            <person name="Labutti K."/>
            <person name="Salamov A."/>
            <person name="Andreopoulos B."/>
            <person name="Baker S."/>
            <person name="Barry K."/>
            <person name="Bills G."/>
            <person name="Bluhm B."/>
            <person name="Cannon C."/>
            <person name="Castanera R."/>
            <person name="Culley D."/>
            <person name="Daum C."/>
            <person name="Ezra D."/>
            <person name="Gonzalez J."/>
            <person name="Henrissat B."/>
            <person name="Kuo A."/>
            <person name="Liang C."/>
            <person name="Lipzen A."/>
            <person name="Lutzoni F."/>
            <person name="Magnuson J."/>
            <person name="Mondo S."/>
            <person name="Nolan M."/>
            <person name="Ohm R."/>
            <person name="Pangilinan J."/>
            <person name="Park H.-J."/>
            <person name="Ramirez L."/>
            <person name="Alfaro M."/>
            <person name="Sun H."/>
            <person name="Tritt A."/>
            <person name="Yoshinaga Y."/>
            <person name="Zwiers L.-H."/>
            <person name="Turgeon B."/>
            <person name="Goodwin S."/>
            <person name="Spatafora J."/>
            <person name="Crous P."/>
            <person name="Grigoriev I."/>
        </authorList>
    </citation>
    <scope>NUCLEOTIDE SEQUENCE</scope>
    <source>
        <strain evidence="2">CBS 269.34</strain>
    </source>
</reference>
<evidence type="ECO:0000313" key="2">
    <source>
        <dbReference type="EMBL" id="KAF2493604.1"/>
    </source>
</evidence>
<evidence type="ECO:0000313" key="3">
    <source>
        <dbReference type="Proteomes" id="UP000799750"/>
    </source>
</evidence>
<evidence type="ECO:0000256" key="1">
    <source>
        <dbReference type="SAM" id="MobiDB-lite"/>
    </source>
</evidence>
<proteinExistence type="predicted"/>
<dbReference type="AlphaFoldDB" id="A0A6A6QNA0"/>
<gene>
    <name evidence="2" type="ORF">BU16DRAFT_563760</name>
</gene>
<sequence>MEHSLYEYAVMRLYRELIEDQADSAGYGISTSELNDFLQLLNIGNFEELMGVTTEYYEIFHVLQLDGIDFLLEAPDCILDFELDCYLALSLRSSDHFLGEMFEQVYGSSVEEFLQQVYGSSVGEFLQEMDESEDDGEEDDDEKEDGEVTEGDEEPELESEHDGDNSGLDLFDNNFLVVVQMGFHGSYPPELFASRRGSATVWSLRWEPEESIFEAQIREELRILEAELHNSGLLGAGHRIAMVQRVDGGERYLMSRESVGRFSQPAIQLR</sequence>
<organism evidence="2 3">
    <name type="scientific">Lophium mytilinum</name>
    <dbReference type="NCBI Taxonomy" id="390894"/>
    <lineage>
        <taxon>Eukaryota</taxon>
        <taxon>Fungi</taxon>
        <taxon>Dikarya</taxon>
        <taxon>Ascomycota</taxon>
        <taxon>Pezizomycotina</taxon>
        <taxon>Dothideomycetes</taxon>
        <taxon>Pleosporomycetidae</taxon>
        <taxon>Mytilinidiales</taxon>
        <taxon>Mytilinidiaceae</taxon>
        <taxon>Lophium</taxon>
    </lineage>
</organism>
<accession>A0A6A6QNA0</accession>